<comment type="caution">
    <text evidence="8">The sequence shown here is derived from an EMBL/GenBank/DDBJ whole genome shotgun (WGS) entry which is preliminary data.</text>
</comment>
<evidence type="ECO:0000256" key="6">
    <source>
        <dbReference type="SAM" id="Phobius"/>
    </source>
</evidence>
<dbReference type="GO" id="GO:0005886">
    <property type="term" value="C:plasma membrane"/>
    <property type="evidence" value="ECO:0007669"/>
    <property type="project" value="TreeGrafter"/>
</dbReference>
<feature type="transmembrane region" description="Helical" evidence="6">
    <location>
        <begin position="7"/>
        <end position="31"/>
    </location>
</feature>
<dbReference type="InterPro" id="IPR051401">
    <property type="entry name" value="GtrA_CellWall_Glycosyl"/>
</dbReference>
<evidence type="ECO:0000256" key="1">
    <source>
        <dbReference type="ARBA" id="ARBA00004141"/>
    </source>
</evidence>
<dbReference type="InterPro" id="IPR007267">
    <property type="entry name" value="GtrA_DPMS_TM"/>
</dbReference>
<evidence type="ECO:0000259" key="7">
    <source>
        <dbReference type="Pfam" id="PF04138"/>
    </source>
</evidence>
<organism evidence="8 9">
    <name type="scientific">candidate division WOR-1 bacterium RIFCSPLOWO2_02_FULL_46_20</name>
    <dbReference type="NCBI Taxonomy" id="1802567"/>
    <lineage>
        <taxon>Bacteria</taxon>
        <taxon>Bacillati</taxon>
        <taxon>Saganbacteria</taxon>
    </lineage>
</organism>
<dbReference type="GO" id="GO:0000271">
    <property type="term" value="P:polysaccharide biosynthetic process"/>
    <property type="evidence" value="ECO:0007669"/>
    <property type="project" value="InterPro"/>
</dbReference>
<dbReference type="Pfam" id="PF04138">
    <property type="entry name" value="GtrA_DPMS_TM"/>
    <property type="match status" value="1"/>
</dbReference>
<feature type="transmembrane region" description="Helical" evidence="6">
    <location>
        <begin position="37"/>
        <end position="57"/>
    </location>
</feature>
<dbReference type="PANTHER" id="PTHR38459:SF1">
    <property type="entry name" value="PROPHAGE BACTOPRENOL-LINKED GLUCOSE TRANSLOCASE HOMOLOG"/>
    <property type="match status" value="1"/>
</dbReference>
<name>A0A1F4R4Q4_UNCSA</name>
<keyword evidence="5 6" id="KW-0472">Membrane</keyword>
<accession>A0A1F4R4Q4</accession>
<dbReference type="PANTHER" id="PTHR38459">
    <property type="entry name" value="PROPHAGE BACTOPRENOL-LINKED GLUCOSE TRANSLOCASE HOMOLOG"/>
    <property type="match status" value="1"/>
</dbReference>
<reference evidence="8 9" key="1">
    <citation type="journal article" date="2016" name="Nat. Commun.">
        <title>Thousands of microbial genomes shed light on interconnected biogeochemical processes in an aquifer system.</title>
        <authorList>
            <person name="Anantharaman K."/>
            <person name="Brown C.T."/>
            <person name="Hug L.A."/>
            <person name="Sharon I."/>
            <person name="Castelle C.J."/>
            <person name="Probst A.J."/>
            <person name="Thomas B.C."/>
            <person name="Singh A."/>
            <person name="Wilkins M.J."/>
            <person name="Karaoz U."/>
            <person name="Brodie E.L."/>
            <person name="Williams K.H."/>
            <person name="Hubbard S.S."/>
            <person name="Banfield J.F."/>
        </authorList>
    </citation>
    <scope>NUCLEOTIDE SEQUENCE [LARGE SCALE GENOMIC DNA]</scope>
</reference>
<evidence type="ECO:0000256" key="2">
    <source>
        <dbReference type="ARBA" id="ARBA00009399"/>
    </source>
</evidence>
<protein>
    <submittedName>
        <fullName evidence="8">Polysaccharide synthesis protein GtrA</fullName>
    </submittedName>
</protein>
<keyword evidence="3 6" id="KW-0812">Transmembrane</keyword>
<evidence type="ECO:0000313" key="8">
    <source>
        <dbReference type="EMBL" id="OGC03100.1"/>
    </source>
</evidence>
<comment type="subcellular location">
    <subcellularLocation>
        <location evidence="1">Membrane</location>
        <topology evidence="1">Multi-pass membrane protein</topology>
    </subcellularLocation>
</comment>
<proteinExistence type="inferred from homology"/>
<dbReference type="EMBL" id="METP01000061">
    <property type="protein sequence ID" value="OGC03100.1"/>
    <property type="molecule type" value="Genomic_DNA"/>
</dbReference>
<feature type="transmembrane region" description="Helical" evidence="6">
    <location>
        <begin position="69"/>
        <end position="91"/>
    </location>
</feature>
<evidence type="ECO:0000256" key="3">
    <source>
        <dbReference type="ARBA" id="ARBA00022692"/>
    </source>
</evidence>
<dbReference type="Proteomes" id="UP000176938">
    <property type="component" value="Unassembled WGS sequence"/>
</dbReference>
<comment type="similarity">
    <text evidence="2">Belongs to the GtrA family.</text>
</comment>
<dbReference type="PROSITE" id="PS51257">
    <property type="entry name" value="PROKAR_LIPOPROTEIN"/>
    <property type="match status" value="1"/>
</dbReference>
<gene>
    <name evidence="8" type="ORF">A3H38_04350</name>
</gene>
<keyword evidence="4 6" id="KW-1133">Transmembrane helix</keyword>
<evidence type="ECO:0000256" key="4">
    <source>
        <dbReference type="ARBA" id="ARBA00022989"/>
    </source>
</evidence>
<evidence type="ECO:0000313" key="9">
    <source>
        <dbReference type="Proteomes" id="UP000176938"/>
    </source>
</evidence>
<evidence type="ECO:0000256" key="5">
    <source>
        <dbReference type="ARBA" id="ARBA00023136"/>
    </source>
</evidence>
<feature type="transmembrane region" description="Helical" evidence="6">
    <location>
        <begin position="97"/>
        <end position="117"/>
    </location>
</feature>
<dbReference type="AlphaFoldDB" id="A0A1F4R4Q4"/>
<sequence>MQFFSRYTIVGIANTIFGYACIFSLMLIGLSAEVSNVLGYAIGLVVSYIAHKIWTFKSEASHKKEFPKFLTSVVTAYGLNLLMLVICVRVLSINPYLSQLISGGVYVVTSFFFLKYFTFKPRLQE</sequence>
<feature type="domain" description="GtrA/DPMS transmembrane" evidence="7">
    <location>
        <begin position="6"/>
        <end position="119"/>
    </location>
</feature>